<proteinExistence type="inferred from homology"/>
<gene>
    <name evidence="9" type="ORF">VFH_II270760</name>
</gene>
<evidence type="ECO:0000256" key="4">
    <source>
        <dbReference type="ARBA" id="ARBA00035011"/>
    </source>
</evidence>
<feature type="signal peptide" evidence="7">
    <location>
        <begin position="1"/>
        <end position="28"/>
    </location>
</feature>
<keyword evidence="3" id="KW-0325">Glycoprotein</keyword>
<dbReference type="PANTHER" id="PTHR33021">
    <property type="entry name" value="BLUE COPPER PROTEIN"/>
    <property type="match status" value="1"/>
</dbReference>
<sequence>MAASPSFFILTCFFFVLLFTLSPLPVSATDHIVGANRGWNPGINYTLWANNHTFYVGDFISFRYQKNQYNVFEVNQTGYDNCTLDSAVGNWTSGKDFILLNKTMRYYFICGNGQCLNGMKVSVLVHPLPPPPTSSSQHNHSTSKSDAPMVLEYLGLRSIMLSFIFVLFGFVLV</sequence>
<keyword evidence="6" id="KW-0472">Membrane</keyword>
<dbReference type="Gene3D" id="2.60.40.420">
    <property type="entry name" value="Cupredoxins - blue copper proteins"/>
    <property type="match status" value="1"/>
</dbReference>
<keyword evidence="6" id="KW-0812">Transmembrane</keyword>
<evidence type="ECO:0000256" key="2">
    <source>
        <dbReference type="ARBA" id="ARBA00023157"/>
    </source>
</evidence>
<evidence type="ECO:0000259" key="8">
    <source>
        <dbReference type="PROSITE" id="PS51485"/>
    </source>
</evidence>
<evidence type="ECO:0000313" key="10">
    <source>
        <dbReference type="Proteomes" id="UP001157006"/>
    </source>
</evidence>
<protein>
    <recommendedName>
        <fullName evidence="8">Phytocyanin domain-containing protein</fullName>
    </recommendedName>
</protein>
<dbReference type="Pfam" id="PF02298">
    <property type="entry name" value="Cu_bind_like"/>
    <property type="match status" value="1"/>
</dbReference>
<evidence type="ECO:0000313" key="9">
    <source>
        <dbReference type="EMBL" id="CAI8601400.1"/>
    </source>
</evidence>
<comment type="similarity">
    <text evidence="4">Belongs to the early nodulin-like (ENODL) family.</text>
</comment>
<evidence type="ECO:0000256" key="7">
    <source>
        <dbReference type="SAM" id="SignalP"/>
    </source>
</evidence>
<feature type="transmembrane region" description="Helical" evidence="6">
    <location>
        <begin position="154"/>
        <end position="172"/>
    </location>
</feature>
<name>A0AAV0ZSB8_VICFA</name>
<organism evidence="9 10">
    <name type="scientific">Vicia faba</name>
    <name type="common">Broad bean</name>
    <name type="synonym">Faba vulgaris</name>
    <dbReference type="NCBI Taxonomy" id="3906"/>
    <lineage>
        <taxon>Eukaryota</taxon>
        <taxon>Viridiplantae</taxon>
        <taxon>Streptophyta</taxon>
        <taxon>Embryophyta</taxon>
        <taxon>Tracheophyta</taxon>
        <taxon>Spermatophyta</taxon>
        <taxon>Magnoliopsida</taxon>
        <taxon>eudicotyledons</taxon>
        <taxon>Gunneridae</taxon>
        <taxon>Pentapetalae</taxon>
        <taxon>rosids</taxon>
        <taxon>fabids</taxon>
        <taxon>Fabales</taxon>
        <taxon>Fabaceae</taxon>
        <taxon>Papilionoideae</taxon>
        <taxon>50 kb inversion clade</taxon>
        <taxon>NPAAA clade</taxon>
        <taxon>Hologalegina</taxon>
        <taxon>IRL clade</taxon>
        <taxon>Fabeae</taxon>
        <taxon>Vicia</taxon>
    </lineage>
</organism>
<dbReference type="FunFam" id="2.60.40.420:FF:000018">
    <property type="entry name" value="Lamin-like protein"/>
    <property type="match status" value="1"/>
</dbReference>
<keyword evidence="2" id="KW-1015">Disulfide bond</keyword>
<dbReference type="PROSITE" id="PS51485">
    <property type="entry name" value="PHYTOCYANIN"/>
    <property type="match status" value="1"/>
</dbReference>
<feature type="domain" description="Phytocyanin" evidence="8">
    <location>
        <begin position="29"/>
        <end position="127"/>
    </location>
</feature>
<comment type="function">
    <text evidence="5">May act as a carbohydrate transporter.</text>
</comment>
<evidence type="ECO:0000256" key="6">
    <source>
        <dbReference type="SAM" id="Phobius"/>
    </source>
</evidence>
<dbReference type="AlphaFoldDB" id="A0AAV0ZSB8"/>
<dbReference type="InterPro" id="IPR008972">
    <property type="entry name" value="Cupredoxin"/>
</dbReference>
<dbReference type="EMBL" id="OX451737">
    <property type="protein sequence ID" value="CAI8601400.1"/>
    <property type="molecule type" value="Genomic_DNA"/>
</dbReference>
<feature type="chain" id="PRO_5043516441" description="Phytocyanin domain-containing protein" evidence="7">
    <location>
        <begin position="29"/>
        <end position="173"/>
    </location>
</feature>
<keyword evidence="10" id="KW-1185">Reference proteome</keyword>
<reference evidence="9 10" key="1">
    <citation type="submission" date="2023-01" db="EMBL/GenBank/DDBJ databases">
        <authorList>
            <person name="Kreplak J."/>
        </authorList>
    </citation>
    <scope>NUCLEOTIDE SEQUENCE [LARGE SCALE GENOMIC DNA]</scope>
</reference>
<keyword evidence="6" id="KW-1133">Transmembrane helix</keyword>
<accession>A0AAV0ZSB8</accession>
<dbReference type="Proteomes" id="UP001157006">
    <property type="component" value="Chromosome 2"/>
</dbReference>
<dbReference type="GO" id="GO:0009055">
    <property type="term" value="F:electron transfer activity"/>
    <property type="evidence" value="ECO:0007669"/>
    <property type="project" value="InterPro"/>
</dbReference>
<evidence type="ECO:0000256" key="5">
    <source>
        <dbReference type="ARBA" id="ARBA00037626"/>
    </source>
</evidence>
<evidence type="ECO:0000256" key="3">
    <source>
        <dbReference type="ARBA" id="ARBA00023180"/>
    </source>
</evidence>
<dbReference type="InterPro" id="IPR003245">
    <property type="entry name" value="Phytocyanin_dom"/>
</dbReference>
<dbReference type="InterPro" id="IPR039391">
    <property type="entry name" value="Phytocyanin-like"/>
</dbReference>
<dbReference type="SUPFAM" id="SSF49503">
    <property type="entry name" value="Cupredoxins"/>
    <property type="match status" value="1"/>
</dbReference>
<dbReference type="GO" id="GO:0005886">
    <property type="term" value="C:plasma membrane"/>
    <property type="evidence" value="ECO:0007669"/>
    <property type="project" value="TreeGrafter"/>
</dbReference>
<dbReference type="PANTHER" id="PTHR33021:SF13">
    <property type="entry name" value="OS09G0557900 PROTEIN"/>
    <property type="match status" value="1"/>
</dbReference>
<evidence type="ECO:0000256" key="1">
    <source>
        <dbReference type="ARBA" id="ARBA00022729"/>
    </source>
</evidence>
<keyword evidence="1 7" id="KW-0732">Signal</keyword>